<dbReference type="PRINTS" id="PR00725">
    <property type="entry name" value="DADACBPTASE1"/>
</dbReference>
<evidence type="ECO:0000259" key="9">
    <source>
        <dbReference type="Pfam" id="PF00768"/>
    </source>
</evidence>
<dbReference type="SUPFAM" id="SSF56601">
    <property type="entry name" value="beta-lactamase/transpeptidase-like"/>
    <property type="match status" value="1"/>
</dbReference>
<dbReference type="RefSeq" id="WP_242164616.1">
    <property type="nucleotide sequence ID" value="NZ_JAJMLW010000002.1"/>
</dbReference>
<dbReference type="GO" id="GO:0004180">
    <property type="term" value="F:carboxypeptidase activity"/>
    <property type="evidence" value="ECO:0007669"/>
    <property type="project" value="UniProtKB-KW"/>
</dbReference>
<evidence type="ECO:0000313" key="11">
    <source>
        <dbReference type="Proteomes" id="UP001430755"/>
    </source>
</evidence>
<comment type="similarity">
    <text evidence="1 7">Belongs to the peptidase S11 family.</text>
</comment>
<keyword evidence="10" id="KW-0645">Protease</keyword>
<accession>A0ABS9WGD3</accession>
<feature type="chain" id="PRO_5045685050" evidence="8">
    <location>
        <begin position="44"/>
        <end position="468"/>
    </location>
</feature>
<evidence type="ECO:0000256" key="1">
    <source>
        <dbReference type="ARBA" id="ARBA00007164"/>
    </source>
</evidence>
<dbReference type="EMBL" id="JAJMLW010000002">
    <property type="protein sequence ID" value="MCI2241911.1"/>
    <property type="molecule type" value="Genomic_DNA"/>
</dbReference>
<evidence type="ECO:0000313" key="10">
    <source>
        <dbReference type="EMBL" id="MCI2241911.1"/>
    </source>
</evidence>
<evidence type="ECO:0000256" key="7">
    <source>
        <dbReference type="RuleBase" id="RU004016"/>
    </source>
</evidence>
<keyword evidence="5" id="KW-0573">Peptidoglycan synthesis</keyword>
<evidence type="ECO:0000256" key="6">
    <source>
        <dbReference type="ARBA" id="ARBA00023316"/>
    </source>
</evidence>
<feature type="domain" description="Peptidase S11 D-alanyl-D-alanine carboxypeptidase A N-terminal" evidence="9">
    <location>
        <begin position="69"/>
        <end position="302"/>
    </location>
</feature>
<keyword evidence="2 8" id="KW-0732">Signal</keyword>
<dbReference type="PANTHER" id="PTHR21581:SF6">
    <property type="entry name" value="TRAFFICKING PROTEIN PARTICLE COMPLEX SUBUNIT 12"/>
    <property type="match status" value="1"/>
</dbReference>
<dbReference type="Gene3D" id="3.40.710.10">
    <property type="entry name" value="DD-peptidase/beta-lactamase superfamily"/>
    <property type="match status" value="1"/>
</dbReference>
<organism evidence="10 11">
    <name type="scientific">Adlercreutzia faecimuris</name>
    <dbReference type="NCBI Taxonomy" id="2897341"/>
    <lineage>
        <taxon>Bacteria</taxon>
        <taxon>Bacillati</taxon>
        <taxon>Actinomycetota</taxon>
        <taxon>Coriobacteriia</taxon>
        <taxon>Eggerthellales</taxon>
        <taxon>Eggerthellaceae</taxon>
        <taxon>Adlercreutzia</taxon>
    </lineage>
</organism>
<evidence type="ECO:0000256" key="4">
    <source>
        <dbReference type="ARBA" id="ARBA00022960"/>
    </source>
</evidence>
<dbReference type="InterPro" id="IPR001967">
    <property type="entry name" value="Peptidase_S11_N"/>
</dbReference>
<evidence type="ECO:0000256" key="3">
    <source>
        <dbReference type="ARBA" id="ARBA00022801"/>
    </source>
</evidence>
<dbReference type="InterPro" id="IPR012338">
    <property type="entry name" value="Beta-lactam/transpept-like"/>
</dbReference>
<keyword evidence="4" id="KW-0133">Cell shape</keyword>
<comment type="caution">
    <text evidence="10">The sequence shown here is derived from an EMBL/GenBank/DDBJ whole genome shotgun (WGS) entry which is preliminary data.</text>
</comment>
<feature type="signal peptide" evidence="8">
    <location>
        <begin position="1"/>
        <end position="43"/>
    </location>
</feature>
<dbReference type="PANTHER" id="PTHR21581">
    <property type="entry name" value="D-ALANYL-D-ALANINE CARBOXYPEPTIDASE"/>
    <property type="match status" value="1"/>
</dbReference>
<keyword evidence="6" id="KW-0961">Cell wall biogenesis/degradation</keyword>
<gene>
    <name evidence="10" type="ORF">LPT13_06055</name>
</gene>
<keyword evidence="3" id="KW-0378">Hydrolase</keyword>
<dbReference type="Pfam" id="PF00768">
    <property type="entry name" value="Peptidase_S11"/>
    <property type="match status" value="1"/>
</dbReference>
<sequence length="468" mass="48193">MPPSASLRRPAGSPGRALRAACALALAVALACAPLAAPGVAWADVRKTDLVMGTSVEQRGLPAALCPNVAADYAALLSSDGTLYFERDADAQVRIASITKVMTAIVALDSGAPLDTPVTVSARAAQVGESSAGLLAGDTMTLESALKGLMIPSGNDAAIAIAETLGPLLGPGEPEAAFVAAMNAKAAELGMEGALFANPHGLDNGSHAADMHCSARDVATMCSYAMKSETFRSIVAMDEATIPVTRADGTPATVTLKSTDKLIGVYEGACGIKTGYTEAAGQSFAGACERGGEYLYAIVLHSTSENQRFDDAEALYNWVYGNRVSYPLAHSDRTVAMDVDGAPAEVPVVAEVSLGAWLDKTVPATFADPDAAVEVFAPDGNVSQSFELFDVNGAVSAGDTLGRATFYQANEVVAVIDVVAAADAAAPGFFEGVGIWWDRLWRGLAGEPTAAESVIINDTPLIFDKTAK</sequence>
<evidence type="ECO:0000256" key="5">
    <source>
        <dbReference type="ARBA" id="ARBA00022984"/>
    </source>
</evidence>
<protein>
    <submittedName>
        <fullName evidence="10">D-alanyl-D-alanine carboxypeptidase</fullName>
    </submittedName>
</protein>
<proteinExistence type="inferred from homology"/>
<evidence type="ECO:0000256" key="8">
    <source>
        <dbReference type="SAM" id="SignalP"/>
    </source>
</evidence>
<evidence type="ECO:0000256" key="2">
    <source>
        <dbReference type="ARBA" id="ARBA00022729"/>
    </source>
</evidence>
<name>A0ABS9WGD3_9ACTN</name>
<reference evidence="10" key="1">
    <citation type="submission" date="2021-11" db="EMBL/GenBank/DDBJ databases">
        <title>A Novel Adlercreutzia Species, isolated from a Allomyrina dichotoma larva feces.</title>
        <authorList>
            <person name="Suh M.K."/>
        </authorList>
    </citation>
    <scope>NUCLEOTIDE SEQUENCE</scope>
    <source>
        <strain evidence="10">JBNU-10</strain>
    </source>
</reference>
<keyword evidence="11" id="KW-1185">Reference proteome</keyword>
<dbReference type="Proteomes" id="UP001430755">
    <property type="component" value="Unassembled WGS sequence"/>
</dbReference>
<dbReference type="InterPro" id="IPR018044">
    <property type="entry name" value="Peptidase_S11"/>
</dbReference>
<keyword evidence="10" id="KW-0121">Carboxypeptidase</keyword>